<keyword evidence="1" id="KW-0732">Signal</keyword>
<evidence type="ECO:0000313" key="3">
    <source>
        <dbReference type="Proteomes" id="UP000245288"/>
    </source>
</evidence>
<keyword evidence="3" id="KW-1185">Reference proteome</keyword>
<dbReference type="PANTHER" id="PTHR35340:SF5">
    <property type="entry name" value="ASST-DOMAIN-CONTAINING PROTEIN"/>
    <property type="match status" value="1"/>
</dbReference>
<evidence type="ECO:0000256" key="1">
    <source>
        <dbReference type="SAM" id="SignalP"/>
    </source>
</evidence>
<sequence length="855" mass="93552">MKKKKVMAALIAVAACLTFTGVAAPSALTTTAQAAGYTGLKRISAGNWQYYKNGQKVTSGTDVVKNENGWWYVKNGKVDFSANTVAKNQNGWWLIRNGKVDFTANTVAKNQNGWWLIRNGKVDFSANTVAKNQNGWWKITNGKVDFGYTGIAKNENGWWRIENGKVNFDCNSVEKNENGWWYLAGGKVDFGYNGLASNKNGQWMIENGKVTFHYNGAYMDAEGKGYVIENSKVNDNLVADIDYLNAKQNTAQYFDYSEKIAAQMNNYPVNPEAANIDIAAADENGASGVVLTASKTSEGDYYLNALVAGDKINLTATGDNKVASAVSDKTGDLEVVDGNVSFTPAAIKADTPEDEVITVTMEDGKKYRVHTVNELLPGMDITGTGVKASDAGVYTFALDHFFLRVNTDGELVYYRYIPQYEVTVDDRSGDAENMAENFAAQDAVDGSRYYTAFIELEPTFRNAMGGFSSGYYLVMDDNYVDIDQATLKANSDEKHYHGQGYLDQHEFVVLGKNHYINLSYTPVLADNLPETVKGLDGGNTAYVWVGIIQEVKDGKVIKEINTGDYPLLYDSAVESINYDESTLDGAYASVGQKDHADHNFAAGVKDYVHVNSVDYTLDANGNTDKILVSMRDQSAVYQFDFDTGAIDWILGGKASTLKGYEGYTTDRKDDNGKDFKALTFGQHFARYTNKNAKGMISGNTQISVFDNQTGTAPFVSVALGPNAYATRTRTIEVSINETSGTAKVYNAINGTDLTSKNGKYHIASHCGSVQYDSDTSVTIGWGLHGAIDNIPAVAASTLRDPQFSSIELKQGCRPVFTDYNMAAGTISFELTPARNKMNMASPDALFSYRTYKTAD</sequence>
<dbReference type="RefSeq" id="WP_109214888.1">
    <property type="nucleotide sequence ID" value="NZ_JBGKQB010000004.1"/>
</dbReference>
<dbReference type="PANTHER" id="PTHR35340">
    <property type="entry name" value="PQQ ENZYME REPEAT PROTEIN-RELATED"/>
    <property type="match status" value="1"/>
</dbReference>
<dbReference type="InterPro" id="IPR053143">
    <property type="entry name" value="Arylsulfate_ST"/>
</dbReference>
<dbReference type="Proteomes" id="UP000245288">
    <property type="component" value="Unassembled WGS sequence"/>
</dbReference>
<dbReference type="PROSITE" id="PS51257">
    <property type="entry name" value="PROKAR_LIPOPROTEIN"/>
    <property type="match status" value="1"/>
</dbReference>
<dbReference type="OrthoDB" id="264813at2"/>
<dbReference type="EMBL" id="JRFU01000033">
    <property type="protein sequence ID" value="PWE87509.1"/>
    <property type="molecule type" value="Genomic_DNA"/>
</dbReference>
<feature type="chain" id="PRO_5039532699" description="Arylsulfotransferase (ASST)" evidence="1">
    <location>
        <begin position="24"/>
        <end position="855"/>
    </location>
</feature>
<proteinExistence type="predicted"/>
<dbReference type="GO" id="GO:0004062">
    <property type="term" value="F:aryl sulfotransferase activity"/>
    <property type="evidence" value="ECO:0007669"/>
    <property type="project" value="InterPro"/>
</dbReference>
<evidence type="ECO:0008006" key="4">
    <source>
        <dbReference type="Google" id="ProtNLM"/>
    </source>
</evidence>
<comment type="caution">
    <text evidence="2">The sequence shown here is derived from an EMBL/GenBank/DDBJ whole genome shotgun (WGS) entry which is preliminary data.</text>
</comment>
<organism evidence="2 3">
    <name type="scientific">Eubacterium ramulus</name>
    <dbReference type="NCBI Taxonomy" id="39490"/>
    <lineage>
        <taxon>Bacteria</taxon>
        <taxon>Bacillati</taxon>
        <taxon>Bacillota</taxon>
        <taxon>Clostridia</taxon>
        <taxon>Eubacteriales</taxon>
        <taxon>Eubacteriaceae</taxon>
        <taxon>Eubacterium</taxon>
    </lineage>
</organism>
<dbReference type="AlphaFoldDB" id="A0A2V1JTP9"/>
<dbReference type="Pfam" id="PF21540">
    <property type="entry name" value="Choline_bind_4"/>
    <property type="match status" value="7"/>
</dbReference>
<accession>A0A2V1JTP9</accession>
<dbReference type="InterPro" id="IPR010262">
    <property type="entry name" value="Arylsulfotransferase_bact"/>
</dbReference>
<gene>
    <name evidence="2" type="ORF">LG34_03610</name>
</gene>
<evidence type="ECO:0000313" key="2">
    <source>
        <dbReference type="EMBL" id="PWE87509.1"/>
    </source>
</evidence>
<name>A0A2V1JTP9_EUBRA</name>
<dbReference type="InterPro" id="IPR048713">
    <property type="entry name" value="Choline_bind_rpt"/>
</dbReference>
<feature type="signal peptide" evidence="1">
    <location>
        <begin position="1"/>
        <end position="23"/>
    </location>
</feature>
<protein>
    <recommendedName>
        <fullName evidence="4">Arylsulfotransferase (ASST)</fullName>
    </recommendedName>
</protein>
<dbReference type="Pfam" id="PF05935">
    <property type="entry name" value="Arylsulfotrans"/>
    <property type="match status" value="1"/>
</dbReference>
<reference evidence="2 3" key="1">
    <citation type="submission" date="2014-09" db="EMBL/GenBank/DDBJ databases">
        <title>Butyrate-producing bacteria isolated from human gut.</title>
        <authorList>
            <person name="Zhang Q."/>
            <person name="Zhao L."/>
        </authorList>
    </citation>
    <scope>NUCLEOTIDE SEQUENCE [LARGE SCALE GENOMIC DNA]</scope>
    <source>
        <strain evidence="2 3">21</strain>
    </source>
</reference>